<dbReference type="Proteomes" id="UP000694396">
    <property type="component" value="Unplaced"/>
</dbReference>
<feature type="compositionally biased region" description="Low complexity" evidence="1">
    <location>
        <begin position="26"/>
        <end position="41"/>
    </location>
</feature>
<accession>A0A8C3XDM6</accession>
<sequence length="93" mass="9993">TGSKPSCREGAEITPSNRRPSRRPAPRSTPRRSPTSPSARTWSRRRWSWAGRASPAAPSAGSRGWRRISSPAAGTASTAARRRCGGRSAPPDR</sequence>
<proteinExistence type="predicted"/>
<keyword evidence="3" id="KW-1185">Reference proteome</keyword>
<feature type="compositionally biased region" description="Basic and acidic residues" evidence="1">
    <location>
        <begin position="1"/>
        <end position="11"/>
    </location>
</feature>
<feature type="region of interest" description="Disordered" evidence="1">
    <location>
        <begin position="1"/>
        <end position="93"/>
    </location>
</feature>
<reference evidence="2" key="1">
    <citation type="submission" date="2025-08" db="UniProtKB">
        <authorList>
            <consortium name="Ensembl"/>
        </authorList>
    </citation>
    <scope>IDENTIFICATION</scope>
</reference>
<dbReference type="AlphaFoldDB" id="A0A8C3XDM6"/>
<name>A0A8C3XDM6_9PASS</name>
<protein>
    <submittedName>
        <fullName evidence="2">Uncharacterized protein</fullName>
    </submittedName>
</protein>
<dbReference type="Ensembl" id="ENSCRFT00000013821.1">
    <property type="protein sequence ID" value="ENSCRFP00000013364.1"/>
    <property type="gene ID" value="ENSCRFG00000010343.1"/>
</dbReference>
<evidence type="ECO:0000256" key="1">
    <source>
        <dbReference type="SAM" id="MobiDB-lite"/>
    </source>
</evidence>
<evidence type="ECO:0000313" key="2">
    <source>
        <dbReference type="Ensembl" id="ENSCRFP00000013364.1"/>
    </source>
</evidence>
<reference evidence="2" key="2">
    <citation type="submission" date="2025-09" db="UniProtKB">
        <authorList>
            <consortium name="Ensembl"/>
        </authorList>
    </citation>
    <scope>IDENTIFICATION</scope>
</reference>
<organism evidence="2 3">
    <name type="scientific">Cyanoderma ruficeps</name>
    <name type="common">rufous-capped babbler</name>
    <dbReference type="NCBI Taxonomy" id="181631"/>
    <lineage>
        <taxon>Eukaryota</taxon>
        <taxon>Metazoa</taxon>
        <taxon>Chordata</taxon>
        <taxon>Craniata</taxon>
        <taxon>Vertebrata</taxon>
        <taxon>Euteleostomi</taxon>
        <taxon>Archelosauria</taxon>
        <taxon>Archosauria</taxon>
        <taxon>Dinosauria</taxon>
        <taxon>Saurischia</taxon>
        <taxon>Theropoda</taxon>
        <taxon>Coelurosauria</taxon>
        <taxon>Aves</taxon>
        <taxon>Neognathae</taxon>
        <taxon>Neoaves</taxon>
        <taxon>Telluraves</taxon>
        <taxon>Australaves</taxon>
        <taxon>Passeriformes</taxon>
        <taxon>Sylvioidea</taxon>
        <taxon>Timaliidae</taxon>
        <taxon>Cyanoderma</taxon>
    </lineage>
</organism>
<evidence type="ECO:0000313" key="3">
    <source>
        <dbReference type="Proteomes" id="UP000694396"/>
    </source>
</evidence>
<feature type="compositionally biased region" description="Low complexity" evidence="1">
    <location>
        <begin position="48"/>
        <end position="79"/>
    </location>
</feature>